<sequence length="392" mass="42456">MSAFRLPGEENSLQPINEYLARLYMDRTATSARHLVSSLHDSAIALPSIDPAIARLTRLFCDGRLEERFRQALDIADWHVGHGIGDGGPQNACWIDLQYEGGLASIGLDPAQYPALTAAATSVAHDDASATAPLRCAVAALLLAPLIDALDTLGAPGVGVAALGRRAPDGPTLDVRFTRHAQRFECRLGNVDTAWLDLLERQLRAHRLPFTQRVSGIRVPGYLIVGDKKLRIGTLNRLRSGDVILRALAPSLRGLDGASGPVADLELRWGPPGMHQFVARATLDGKQLVINRDPDMTYRNDRSDLPAMEPDVGTSIDELDLPVRFEIETVTLPLVQLSALRAGYVLELPGTLRDARVRLVSYGQLIGVGELVSVGEQLGVRVIEMFGSHDAD</sequence>
<accession>A0ABW9EQ03</accession>
<dbReference type="InterPro" id="IPR001543">
    <property type="entry name" value="FliN-like_C"/>
</dbReference>
<comment type="similarity">
    <text evidence="1">Belongs to the FliN/MopA/SpaO family.</text>
</comment>
<dbReference type="Pfam" id="PF01052">
    <property type="entry name" value="FliMN_C"/>
    <property type="match status" value="1"/>
</dbReference>
<dbReference type="RefSeq" id="WP_408148671.1">
    <property type="nucleotide sequence ID" value="NZ_JAQQCL010000038.1"/>
</dbReference>
<dbReference type="InterPro" id="IPR013385">
    <property type="entry name" value="T3SS_SpaO/YscQ/SpaO"/>
</dbReference>
<evidence type="ECO:0000256" key="1">
    <source>
        <dbReference type="ARBA" id="ARBA00009226"/>
    </source>
</evidence>
<proteinExistence type="inferred from homology"/>
<name>A0ABW9EQ03_9BURK</name>
<evidence type="ECO:0000259" key="2">
    <source>
        <dbReference type="Pfam" id="PF01052"/>
    </source>
</evidence>
<evidence type="ECO:0000313" key="3">
    <source>
        <dbReference type="EMBL" id="MFM0721068.1"/>
    </source>
</evidence>
<dbReference type="Gene3D" id="2.30.330.10">
    <property type="entry name" value="SpoA-like"/>
    <property type="match status" value="1"/>
</dbReference>
<dbReference type="Proteomes" id="UP001629392">
    <property type="component" value="Unassembled WGS sequence"/>
</dbReference>
<dbReference type="PANTHER" id="PTHR30034:SF6">
    <property type="entry name" value="YOP PROTEINS TRANSLOCATION PROTEIN Q"/>
    <property type="match status" value="1"/>
</dbReference>
<gene>
    <name evidence="3" type="primary">sctQ</name>
    <name evidence="3" type="ORF">PQQ73_32680</name>
</gene>
<dbReference type="EMBL" id="JAQQCL010000038">
    <property type="protein sequence ID" value="MFM0721068.1"/>
    <property type="molecule type" value="Genomic_DNA"/>
</dbReference>
<dbReference type="PANTHER" id="PTHR30034">
    <property type="entry name" value="FLAGELLAR MOTOR SWITCH PROTEIN FLIM"/>
    <property type="match status" value="1"/>
</dbReference>
<dbReference type="NCBIfam" id="TIGR02551">
    <property type="entry name" value="SpaO_YscQ"/>
    <property type="match status" value="1"/>
</dbReference>
<dbReference type="InterPro" id="IPR036429">
    <property type="entry name" value="SpoA-like_sf"/>
</dbReference>
<protein>
    <submittedName>
        <fullName evidence="3">Type III secretion system cytoplasmic ring protein SctQ</fullName>
    </submittedName>
</protein>
<keyword evidence="4" id="KW-1185">Reference proteome</keyword>
<feature type="domain" description="Flagellar motor switch protein FliN-like C-terminal" evidence="2">
    <location>
        <begin position="316"/>
        <end position="385"/>
    </location>
</feature>
<dbReference type="SUPFAM" id="SSF101801">
    <property type="entry name" value="Surface presentation of antigens (SPOA)"/>
    <property type="match status" value="1"/>
</dbReference>
<organism evidence="3 4">
    <name type="scientific">Paraburkholderia strydomiana</name>
    <dbReference type="NCBI Taxonomy" id="1245417"/>
    <lineage>
        <taxon>Bacteria</taxon>
        <taxon>Pseudomonadati</taxon>
        <taxon>Pseudomonadota</taxon>
        <taxon>Betaproteobacteria</taxon>
        <taxon>Burkholderiales</taxon>
        <taxon>Burkholderiaceae</taxon>
        <taxon>Paraburkholderia</taxon>
    </lineage>
</organism>
<evidence type="ECO:0000313" key="4">
    <source>
        <dbReference type="Proteomes" id="UP001629392"/>
    </source>
</evidence>
<comment type="caution">
    <text evidence="3">The sequence shown here is derived from an EMBL/GenBank/DDBJ whole genome shotgun (WGS) entry which is preliminary data.</text>
</comment>
<reference evidence="3 4" key="1">
    <citation type="journal article" date="2024" name="Chem. Sci.">
        <title>Discovery of megapolipeptins by genome mining of a Burkholderiales bacteria collection.</title>
        <authorList>
            <person name="Paulo B.S."/>
            <person name="Recchia M.J.J."/>
            <person name="Lee S."/>
            <person name="Fergusson C.H."/>
            <person name="Romanowski S.B."/>
            <person name="Hernandez A."/>
            <person name="Krull N."/>
            <person name="Liu D.Y."/>
            <person name="Cavanagh H."/>
            <person name="Bos A."/>
            <person name="Gray C.A."/>
            <person name="Murphy B.T."/>
            <person name="Linington R.G."/>
            <person name="Eustaquio A.S."/>
        </authorList>
    </citation>
    <scope>NUCLEOTIDE SEQUENCE [LARGE SCALE GENOMIC DNA]</scope>
    <source>
        <strain evidence="3 4">RL17-350-BIC-E</strain>
    </source>
</reference>